<protein>
    <submittedName>
        <fullName evidence="4">Uncharacterized protein</fullName>
    </submittedName>
</protein>
<dbReference type="AlphaFoldDB" id="A0A420GA14"/>
<gene>
    <name evidence="4" type="ORF">BCY89_00315</name>
</gene>
<keyword evidence="3" id="KW-0732">Signal</keyword>
<feature type="repeat" description="TPR" evidence="1">
    <location>
        <begin position="193"/>
        <end position="226"/>
    </location>
</feature>
<comment type="caution">
    <text evidence="4">The sequence shown here is derived from an EMBL/GenBank/DDBJ whole genome shotgun (WGS) entry which is preliminary data.</text>
</comment>
<reference evidence="4 5" key="1">
    <citation type="submission" date="2016-07" db="EMBL/GenBank/DDBJ databases">
        <title>Genome analysis of Sphingobacterium siyangense T12B17.</title>
        <authorList>
            <person name="Xu D."/>
            <person name="Su Y."/>
            <person name="Zheng S."/>
        </authorList>
    </citation>
    <scope>NUCLEOTIDE SEQUENCE [LARGE SCALE GENOMIC DNA]</scope>
    <source>
        <strain evidence="4 5">T12B17</strain>
    </source>
</reference>
<keyword evidence="1" id="KW-0802">TPR repeat</keyword>
<evidence type="ECO:0000313" key="5">
    <source>
        <dbReference type="Proteomes" id="UP000286402"/>
    </source>
</evidence>
<dbReference type="Gene3D" id="1.25.40.10">
    <property type="entry name" value="Tetratricopeptide repeat domain"/>
    <property type="match status" value="1"/>
</dbReference>
<dbReference type="GO" id="GO:0003677">
    <property type="term" value="F:DNA binding"/>
    <property type="evidence" value="ECO:0007669"/>
    <property type="project" value="InterPro"/>
</dbReference>
<dbReference type="SUPFAM" id="SSF48452">
    <property type="entry name" value="TPR-like"/>
    <property type="match status" value="1"/>
</dbReference>
<dbReference type="GO" id="GO:0006355">
    <property type="term" value="P:regulation of DNA-templated transcription"/>
    <property type="evidence" value="ECO:0007669"/>
    <property type="project" value="InterPro"/>
</dbReference>
<dbReference type="SUPFAM" id="SSF46894">
    <property type="entry name" value="C-terminal effector domain of the bipartite response regulators"/>
    <property type="match status" value="1"/>
</dbReference>
<proteinExistence type="predicted"/>
<dbReference type="PROSITE" id="PS50005">
    <property type="entry name" value="TPR"/>
    <property type="match status" value="1"/>
</dbReference>
<keyword evidence="5" id="KW-1185">Reference proteome</keyword>
<evidence type="ECO:0000256" key="1">
    <source>
        <dbReference type="PROSITE-ProRule" id="PRU00339"/>
    </source>
</evidence>
<feature type="signal peptide" evidence="3">
    <location>
        <begin position="1"/>
        <end position="19"/>
    </location>
</feature>
<keyword evidence="2" id="KW-0472">Membrane</keyword>
<feature type="transmembrane region" description="Helical" evidence="2">
    <location>
        <begin position="339"/>
        <end position="356"/>
    </location>
</feature>
<dbReference type="InterPro" id="IPR011990">
    <property type="entry name" value="TPR-like_helical_dom_sf"/>
</dbReference>
<evidence type="ECO:0000256" key="2">
    <source>
        <dbReference type="SAM" id="Phobius"/>
    </source>
</evidence>
<sequence>MKKQFLLFILCLLTFKTVAADRVKQEVDSLLAKSMEFASKGDLVTYIETAIKALNIANAADYDEGKAKSGSYVAEGLVTAGLFKEGLKQLDRIETTDYYKNEVFMQSEVHRLRGRAYGGLLLNQQALREFHLQQELIKKLTGEKQVKSRQYNYENLSVVFQRLGQLDSMQKYTELQLDNLKVFAEKDAAMRYQIVYENLGKLYAQKGDLAKAQLYLDKSLELIKKYKIPVVMNTYSTLGLLEKTKGNFKKAAALYEEGLARKRAAGSRIGMQNSYRELADFYRTTNLNKAKADQYEMAFSRLNDSLESENRQVVDQVLNQILKLKDEESNTKVSRAGTIALNALLLLLVAVSFFVWRSKHNKKILVQKEEALQETETINKELTEQIGENKFNTLIDLAKSNNPEFLILFTELYPQFIQALKSFDANLRSTELEFCAMAFLNFSTKNISEYTFVTIRAVQVRKNRLRKKFDIPSDVDFNNWMRELAGTQTIPLAPED</sequence>
<feature type="chain" id="PRO_5019059842" evidence="3">
    <location>
        <begin position="20"/>
        <end position="496"/>
    </location>
</feature>
<dbReference type="Pfam" id="PF13424">
    <property type="entry name" value="TPR_12"/>
    <property type="match status" value="1"/>
</dbReference>
<dbReference type="RefSeq" id="WP_120332394.1">
    <property type="nucleotide sequence ID" value="NZ_MCAQ01000001.1"/>
</dbReference>
<dbReference type="EMBL" id="MCAQ01000001">
    <property type="protein sequence ID" value="RKF41987.1"/>
    <property type="molecule type" value="Genomic_DNA"/>
</dbReference>
<dbReference type="InterPro" id="IPR016032">
    <property type="entry name" value="Sig_transdc_resp-reg_C-effctor"/>
</dbReference>
<evidence type="ECO:0000313" key="4">
    <source>
        <dbReference type="EMBL" id="RKF41987.1"/>
    </source>
</evidence>
<keyword evidence="2" id="KW-0812">Transmembrane</keyword>
<accession>A0A420GA14</accession>
<evidence type="ECO:0000256" key="3">
    <source>
        <dbReference type="SAM" id="SignalP"/>
    </source>
</evidence>
<name>A0A420GA14_9SPHI</name>
<organism evidence="4 5">
    <name type="scientific">Sphingobacterium siyangense</name>
    <dbReference type="NCBI Taxonomy" id="459529"/>
    <lineage>
        <taxon>Bacteria</taxon>
        <taxon>Pseudomonadati</taxon>
        <taxon>Bacteroidota</taxon>
        <taxon>Sphingobacteriia</taxon>
        <taxon>Sphingobacteriales</taxon>
        <taxon>Sphingobacteriaceae</taxon>
        <taxon>Sphingobacterium</taxon>
    </lineage>
</organism>
<dbReference type="Proteomes" id="UP000286402">
    <property type="component" value="Unassembled WGS sequence"/>
</dbReference>
<keyword evidence="2" id="KW-1133">Transmembrane helix</keyword>
<dbReference type="InterPro" id="IPR019734">
    <property type="entry name" value="TPR_rpt"/>
</dbReference>